<comment type="similarity">
    <text evidence="2">Belongs to the RbfA family.</text>
</comment>
<keyword evidence="2" id="KW-0963">Cytoplasm</keyword>
<evidence type="ECO:0000256" key="2">
    <source>
        <dbReference type="HAMAP-Rule" id="MF_00003"/>
    </source>
</evidence>
<feature type="region of interest" description="Disordered" evidence="3">
    <location>
        <begin position="1"/>
        <end position="21"/>
    </location>
</feature>
<dbReference type="HAMAP" id="MF_00003">
    <property type="entry name" value="RbfA"/>
    <property type="match status" value="1"/>
</dbReference>
<organism evidence="4 5">
    <name type="scientific">Roseibium hamelinense</name>
    <dbReference type="NCBI Taxonomy" id="150831"/>
    <lineage>
        <taxon>Bacteria</taxon>
        <taxon>Pseudomonadati</taxon>
        <taxon>Pseudomonadota</taxon>
        <taxon>Alphaproteobacteria</taxon>
        <taxon>Hyphomicrobiales</taxon>
        <taxon>Stappiaceae</taxon>
        <taxon>Roseibium</taxon>
    </lineage>
</organism>
<dbReference type="GO" id="GO:0030490">
    <property type="term" value="P:maturation of SSU-rRNA"/>
    <property type="evidence" value="ECO:0007669"/>
    <property type="project" value="UniProtKB-UniRule"/>
</dbReference>
<comment type="caution">
    <text evidence="4">The sequence shown here is derived from an EMBL/GenBank/DDBJ whole genome shotgun (WGS) entry which is preliminary data.</text>
</comment>
<dbReference type="Pfam" id="PF02033">
    <property type="entry name" value="RBFA"/>
    <property type="match status" value="1"/>
</dbReference>
<dbReference type="PROSITE" id="PS01319">
    <property type="entry name" value="RBFA"/>
    <property type="match status" value="1"/>
</dbReference>
<dbReference type="EMBL" id="VLLF01000005">
    <property type="protein sequence ID" value="TWI87290.1"/>
    <property type="molecule type" value="Genomic_DNA"/>
</dbReference>
<dbReference type="InterPro" id="IPR020053">
    <property type="entry name" value="Ribosome-bd_factorA_CS"/>
</dbReference>
<dbReference type="InterPro" id="IPR000238">
    <property type="entry name" value="RbfA"/>
</dbReference>
<dbReference type="Gene3D" id="3.30.300.20">
    <property type="match status" value="1"/>
</dbReference>
<comment type="subunit">
    <text evidence="2">Monomer. Binds 30S ribosomal subunits, but not 50S ribosomal subunits or 70S ribosomes.</text>
</comment>
<proteinExistence type="inferred from homology"/>
<keyword evidence="1 2" id="KW-0690">Ribosome biogenesis</keyword>
<feature type="compositionally biased region" description="Basic and acidic residues" evidence="3">
    <location>
        <begin position="1"/>
        <end position="12"/>
    </location>
</feature>
<sequence>MSKQSARGERGPSQRQLRVGETVRKELSDILTRGEASDPDLEGVIITIPEIRMTPDLKLATCLFMPLGGGDVQKVEKALNRSAKYLRGLVSRRLTMKYMPDLRFVADTRFDDDDRIGSLLHSPDVARDLDNSGNNND</sequence>
<dbReference type="PANTHER" id="PTHR33515">
    <property type="entry name" value="RIBOSOME-BINDING FACTOR A, CHLOROPLASTIC-RELATED"/>
    <property type="match status" value="1"/>
</dbReference>
<keyword evidence="5" id="KW-1185">Reference proteome</keyword>
<reference evidence="4 5" key="1">
    <citation type="submission" date="2019-07" db="EMBL/GenBank/DDBJ databases">
        <title>Genomic Encyclopedia of Archaeal and Bacterial Type Strains, Phase II (KMG-II): from individual species to whole genera.</title>
        <authorList>
            <person name="Goeker M."/>
        </authorList>
    </citation>
    <scope>NUCLEOTIDE SEQUENCE [LARGE SCALE GENOMIC DNA]</scope>
    <source>
        <strain evidence="4 5">ATCC BAA-252</strain>
    </source>
</reference>
<dbReference type="OrthoDB" id="9805051at2"/>
<gene>
    <name evidence="2" type="primary">rbfA</name>
    <name evidence="4" type="ORF">JM93_02531</name>
</gene>
<evidence type="ECO:0000256" key="3">
    <source>
        <dbReference type="SAM" id="MobiDB-lite"/>
    </source>
</evidence>
<dbReference type="NCBIfam" id="NF001802">
    <property type="entry name" value="PRK00521.2-5"/>
    <property type="match status" value="1"/>
</dbReference>
<dbReference type="RefSeq" id="WP_145343745.1">
    <property type="nucleotide sequence ID" value="NZ_SMLY01000082.1"/>
</dbReference>
<accession>A0A562T3A1</accession>
<dbReference type="InterPro" id="IPR015946">
    <property type="entry name" value="KH_dom-like_a/b"/>
</dbReference>
<name>A0A562T3A1_9HYPH</name>
<protein>
    <recommendedName>
        <fullName evidence="2">Ribosome-binding factor A</fullName>
    </recommendedName>
</protein>
<dbReference type="PANTHER" id="PTHR33515:SF1">
    <property type="entry name" value="RIBOSOME-BINDING FACTOR A, CHLOROPLASTIC-RELATED"/>
    <property type="match status" value="1"/>
</dbReference>
<evidence type="ECO:0000256" key="1">
    <source>
        <dbReference type="ARBA" id="ARBA00022517"/>
    </source>
</evidence>
<dbReference type="GO" id="GO:0005829">
    <property type="term" value="C:cytosol"/>
    <property type="evidence" value="ECO:0007669"/>
    <property type="project" value="TreeGrafter"/>
</dbReference>
<dbReference type="GO" id="GO:0043024">
    <property type="term" value="F:ribosomal small subunit binding"/>
    <property type="evidence" value="ECO:0007669"/>
    <property type="project" value="TreeGrafter"/>
</dbReference>
<comment type="function">
    <text evidence="2">One of several proteins that assist in the late maturation steps of the functional core of the 30S ribosomal subunit. Associates with free 30S ribosomal subunits (but not with 30S subunits that are part of 70S ribosomes or polysomes). Required for efficient processing of 16S rRNA. May interact with the 5'-terminal helix region of 16S rRNA.</text>
</comment>
<evidence type="ECO:0000313" key="4">
    <source>
        <dbReference type="EMBL" id="TWI87290.1"/>
    </source>
</evidence>
<evidence type="ECO:0000313" key="5">
    <source>
        <dbReference type="Proteomes" id="UP000320593"/>
    </source>
</evidence>
<dbReference type="Proteomes" id="UP000320593">
    <property type="component" value="Unassembled WGS sequence"/>
</dbReference>
<dbReference type="InterPro" id="IPR023799">
    <property type="entry name" value="RbfA_dom_sf"/>
</dbReference>
<comment type="subcellular location">
    <subcellularLocation>
        <location evidence="2">Cytoplasm</location>
    </subcellularLocation>
</comment>
<dbReference type="SUPFAM" id="SSF89919">
    <property type="entry name" value="Ribosome-binding factor A, RbfA"/>
    <property type="match status" value="1"/>
</dbReference>
<dbReference type="AlphaFoldDB" id="A0A562T3A1"/>